<evidence type="ECO:0000256" key="8">
    <source>
        <dbReference type="RuleBase" id="RU364068"/>
    </source>
</evidence>
<evidence type="ECO:0000256" key="7">
    <source>
        <dbReference type="PIRSR" id="PIRSR600760-2"/>
    </source>
</evidence>
<dbReference type="FunFam" id="3.30.540.10:FF:000003">
    <property type="entry name" value="Inositol-1-monophosphatase"/>
    <property type="match status" value="1"/>
</dbReference>
<dbReference type="EC" id="3.1.3.25" evidence="8"/>
<comment type="catalytic activity">
    <reaction evidence="1 8">
        <text>a myo-inositol phosphate + H2O = myo-inositol + phosphate</text>
        <dbReference type="Rhea" id="RHEA:24056"/>
        <dbReference type="ChEBI" id="CHEBI:15377"/>
        <dbReference type="ChEBI" id="CHEBI:17268"/>
        <dbReference type="ChEBI" id="CHEBI:43474"/>
        <dbReference type="ChEBI" id="CHEBI:84139"/>
        <dbReference type="EC" id="3.1.3.25"/>
    </reaction>
</comment>
<dbReference type="InterPro" id="IPR033942">
    <property type="entry name" value="IMPase"/>
</dbReference>
<dbReference type="PANTHER" id="PTHR20854:SF4">
    <property type="entry name" value="INOSITOL-1-MONOPHOSPHATASE-RELATED"/>
    <property type="match status" value="1"/>
</dbReference>
<dbReference type="Pfam" id="PF00459">
    <property type="entry name" value="Inositol_P"/>
    <property type="match status" value="1"/>
</dbReference>
<proteinExistence type="inferred from homology"/>
<feature type="binding site" evidence="7">
    <location>
        <position position="95"/>
    </location>
    <ligand>
        <name>Mg(2+)</name>
        <dbReference type="ChEBI" id="CHEBI:18420"/>
        <label>1</label>
        <note>catalytic</note>
    </ligand>
</feature>
<sequence length="279" mass="30649">MTDFTQLSFGLAEVCRRAGQFIRQEAASFDRGRVEMKGVHDLVSYVDQEAERLLVEGLRELLPTSGFITEEGTTGGSSQATSAGTDYTWIIDPLDGTTNFVHGLPCYCVSVALLHHGELVAGVVYEVTRDETFRAVRGGGAFCNEQPIRVSDAPKLTNALIATGFPYTHFAQLDDYLRILGSFMQRTHGVRRVGSAAADLAWVAAGRFEGFFEFNLNSYDVAAGILLVREAGGRVTEFLQDGDPLFGRQVVASNSHVHEEMQQTIREFWQEERGAASQA</sequence>
<evidence type="ECO:0000313" key="9">
    <source>
        <dbReference type="EMBL" id="TGE15063.1"/>
    </source>
</evidence>
<keyword evidence="10" id="KW-1185">Reference proteome</keyword>
<feature type="binding site" evidence="7">
    <location>
        <position position="70"/>
    </location>
    <ligand>
        <name>Mg(2+)</name>
        <dbReference type="ChEBI" id="CHEBI:18420"/>
        <label>1</label>
        <note>catalytic</note>
    </ligand>
</feature>
<dbReference type="PRINTS" id="PR01959">
    <property type="entry name" value="SBIMPHPHTASE"/>
</dbReference>
<dbReference type="CDD" id="cd01639">
    <property type="entry name" value="IMPase"/>
    <property type="match status" value="1"/>
</dbReference>
<dbReference type="GO" id="GO:0006020">
    <property type="term" value="P:inositol metabolic process"/>
    <property type="evidence" value="ECO:0007669"/>
    <property type="project" value="TreeGrafter"/>
</dbReference>
<feature type="binding site" evidence="7">
    <location>
        <position position="220"/>
    </location>
    <ligand>
        <name>Mg(2+)</name>
        <dbReference type="ChEBI" id="CHEBI:18420"/>
        <label>2</label>
    </ligand>
</feature>
<evidence type="ECO:0000256" key="5">
    <source>
        <dbReference type="ARBA" id="ARBA00022801"/>
    </source>
</evidence>
<comment type="similarity">
    <text evidence="3 8">Belongs to the inositol monophosphatase superfamily.</text>
</comment>
<dbReference type="SUPFAM" id="SSF56655">
    <property type="entry name" value="Carbohydrate phosphatase"/>
    <property type="match status" value="1"/>
</dbReference>
<comment type="cofactor">
    <cofactor evidence="2 7 8">
        <name>Mg(2+)</name>
        <dbReference type="ChEBI" id="CHEBI:18420"/>
    </cofactor>
</comment>
<dbReference type="Gene3D" id="3.30.540.10">
    <property type="entry name" value="Fructose-1,6-Bisphosphatase, subunit A, domain 1"/>
    <property type="match status" value="1"/>
</dbReference>
<dbReference type="InterPro" id="IPR000760">
    <property type="entry name" value="Inositol_monophosphatase-like"/>
</dbReference>
<evidence type="ECO:0000256" key="6">
    <source>
        <dbReference type="ARBA" id="ARBA00022842"/>
    </source>
</evidence>
<evidence type="ECO:0000256" key="4">
    <source>
        <dbReference type="ARBA" id="ARBA00022723"/>
    </source>
</evidence>
<organism evidence="9 10">
    <name type="scientific">Hymenobacter elongatus</name>
    <dbReference type="NCBI Taxonomy" id="877208"/>
    <lineage>
        <taxon>Bacteria</taxon>
        <taxon>Pseudomonadati</taxon>
        <taxon>Bacteroidota</taxon>
        <taxon>Cytophagia</taxon>
        <taxon>Cytophagales</taxon>
        <taxon>Hymenobacteraceae</taxon>
        <taxon>Hymenobacter</taxon>
    </lineage>
</organism>
<feature type="binding site" evidence="7">
    <location>
        <position position="94"/>
    </location>
    <ligand>
        <name>Mg(2+)</name>
        <dbReference type="ChEBI" id="CHEBI:18420"/>
        <label>1</label>
        <note>catalytic</note>
    </ligand>
</feature>
<evidence type="ECO:0000256" key="1">
    <source>
        <dbReference type="ARBA" id="ARBA00001033"/>
    </source>
</evidence>
<keyword evidence="6 7" id="KW-0460">Magnesium</keyword>
<gene>
    <name evidence="9" type="ORF">E5J99_13580</name>
</gene>
<dbReference type="PANTHER" id="PTHR20854">
    <property type="entry name" value="INOSITOL MONOPHOSPHATASE"/>
    <property type="match status" value="1"/>
</dbReference>
<evidence type="ECO:0000256" key="3">
    <source>
        <dbReference type="ARBA" id="ARBA00009759"/>
    </source>
</evidence>
<accession>A0A4Z0PLU8</accession>
<dbReference type="EMBL" id="SRLD01000026">
    <property type="protein sequence ID" value="TGE15063.1"/>
    <property type="molecule type" value="Genomic_DNA"/>
</dbReference>
<dbReference type="Gene3D" id="3.40.190.80">
    <property type="match status" value="1"/>
</dbReference>
<dbReference type="PRINTS" id="PR00377">
    <property type="entry name" value="IMPHPHTASES"/>
</dbReference>
<dbReference type="RefSeq" id="WP_135498358.1">
    <property type="nucleotide sequence ID" value="NZ_SRLD01000026.1"/>
</dbReference>
<dbReference type="InterPro" id="IPR020583">
    <property type="entry name" value="Inositol_monoP_metal-BS"/>
</dbReference>
<dbReference type="InterPro" id="IPR020550">
    <property type="entry name" value="Inositol_monophosphatase_CS"/>
</dbReference>
<dbReference type="PROSITE" id="PS00629">
    <property type="entry name" value="IMP_1"/>
    <property type="match status" value="1"/>
</dbReference>
<dbReference type="InterPro" id="IPR022337">
    <property type="entry name" value="Inositol_monophosphatase_SuhB"/>
</dbReference>
<evidence type="ECO:0000256" key="2">
    <source>
        <dbReference type="ARBA" id="ARBA00001946"/>
    </source>
</evidence>
<dbReference type="OrthoDB" id="9772456at2"/>
<comment type="caution">
    <text evidence="9">The sequence shown here is derived from an EMBL/GenBank/DDBJ whole genome shotgun (WGS) entry which is preliminary data.</text>
</comment>
<dbReference type="GO" id="GO:0046872">
    <property type="term" value="F:metal ion binding"/>
    <property type="evidence" value="ECO:0007669"/>
    <property type="project" value="UniProtKB-KW"/>
</dbReference>
<dbReference type="GO" id="GO:0007165">
    <property type="term" value="P:signal transduction"/>
    <property type="evidence" value="ECO:0007669"/>
    <property type="project" value="TreeGrafter"/>
</dbReference>
<dbReference type="Proteomes" id="UP000297739">
    <property type="component" value="Unassembled WGS sequence"/>
</dbReference>
<evidence type="ECO:0000313" key="10">
    <source>
        <dbReference type="Proteomes" id="UP000297739"/>
    </source>
</evidence>
<feature type="binding site" evidence="7">
    <location>
        <position position="92"/>
    </location>
    <ligand>
        <name>Mg(2+)</name>
        <dbReference type="ChEBI" id="CHEBI:18420"/>
        <label>1</label>
        <note>catalytic</note>
    </ligand>
</feature>
<keyword evidence="5 8" id="KW-0378">Hydrolase</keyword>
<dbReference type="GO" id="GO:0008934">
    <property type="term" value="F:inositol monophosphate 1-phosphatase activity"/>
    <property type="evidence" value="ECO:0007669"/>
    <property type="project" value="InterPro"/>
</dbReference>
<protein>
    <recommendedName>
        <fullName evidence="8">Inositol-1-monophosphatase</fullName>
        <ecNumber evidence="8">3.1.3.25</ecNumber>
    </recommendedName>
</protein>
<dbReference type="AlphaFoldDB" id="A0A4Z0PLU8"/>
<dbReference type="GO" id="GO:0046854">
    <property type="term" value="P:phosphatidylinositol phosphate biosynthetic process"/>
    <property type="evidence" value="ECO:0007669"/>
    <property type="project" value="InterPro"/>
</dbReference>
<reference evidence="9 10" key="1">
    <citation type="submission" date="2019-04" db="EMBL/GenBank/DDBJ databases">
        <authorList>
            <person name="Feng G."/>
            <person name="Zhang J."/>
            <person name="Zhu H."/>
        </authorList>
    </citation>
    <scope>NUCLEOTIDE SEQUENCE [LARGE SCALE GENOMIC DNA]</scope>
    <source>
        <strain evidence="9 10">JCM 17223</strain>
    </source>
</reference>
<keyword evidence="4 7" id="KW-0479">Metal-binding</keyword>
<dbReference type="PROSITE" id="PS00630">
    <property type="entry name" value="IMP_2"/>
    <property type="match status" value="1"/>
</dbReference>
<name>A0A4Z0PLU8_9BACT</name>